<accession>A0ABR3GDD1</accession>
<proteinExistence type="predicted"/>
<dbReference type="Pfam" id="PF13419">
    <property type="entry name" value="HAD_2"/>
    <property type="match status" value="1"/>
</dbReference>
<dbReference type="InterPro" id="IPR036412">
    <property type="entry name" value="HAD-like_sf"/>
</dbReference>
<name>A0ABR3GDD1_9PEZI</name>
<keyword evidence="2" id="KW-1185">Reference proteome</keyword>
<dbReference type="Proteomes" id="UP001447188">
    <property type="component" value="Unassembled WGS sequence"/>
</dbReference>
<dbReference type="Gene3D" id="3.40.50.1000">
    <property type="entry name" value="HAD superfamily/HAD-like"/>
    <property type="match status" value="1"/>
</dbReference>
<sequence>MAPILKKYAAILFDLDGTLIDSTEAVIAHWTSFGEEHGIDPELILATSHGRRTIDIVNQWKPELANMEYVRRVEAEIPKTHAAGAKELPGARALISGLETNGSKWAIVTSGTMSLAGPWVKIIGFPTPKVFVTADSVIKGKPDPEGYLLARTLLNIPNDAAVLVVEDAPAGIRAGKAANCDVVGLLTTHKRVEIQAAGPDFVLNDLEHVEFIGVDQIDGGIYVRIGNPKEEPN</sequence>
<dbReference type="InterPro" id="IPR023198">
    <property type="entry name" value="PGP-like_dom2"/>
</dbReference>
<dbReference type="CDD" id="cd07527">
    <property type="entry name" value="HAD_ScGPP-like"/>
    <property type="match status" value="1"/>
</dbReference>
<dbReference type="SFLD" id="SFLDG01129">
    <property type="entry name" value="C1.5:_HAD__Beta-PGM__Phosphata"/>
    <property type="match status" value="1"/>
</dbReference>
<evidence type="ECO:0000313" key="2">
    <source>
        <dbReference type="Proteomes" id="UP001447188"/>
    </source>
</evidence>
<dbReference type="InterPro" id="IPR006439">
    <property type="entry name" value="HAD-SF_hydro_IA"/>
</dbReference>
<dbReference type="InterPro" id="IPR023214">
    <property type="entry name" value="HAD_sf"/>
</dbReference>
<dbReference type="InterPro" id="IPR041492">
    <property type="entry name" value="HAD_2"/>
</dbReference>
<dbReference type="EMBL" id="JBBBZM010000116">
    <property type="protein sequence ID" value="KAL0633717.1"/>
    <property type="molecule type" value="Genomic_DNA"/>
</dbReference>
<reference evidence="1 2" key="1">
    <citation type="submission" date="2024-02" db="EMBL/GenBank/DDBJ databases">
        <title>Discinaceae phylogenomics.</title>
        <authorList>
            <person name="Dirks A.C."/>
            <person name="James T.Y."/>
        </authorList>
    </citation>
    <scope>NUCLEOTIDE SEQUENCE [LARGE SCALE GENOMIC DNA]</scope>
    <source>
        <strain evidence="1 2">ACD0624</strain>
    </source>
</reference>
<dbReference type="SFLD" id="SFLDS00003">
    <property type="entry name" value="Haloacid_Dehalogenase"/>
    <property type="match status" value="1"/>
</dbReference>
<dbReference type="Gene3D" id="1.10.150.240">
    <property type="entry name" value="Putative phosphatase, domain 2"/>
    <property type="match status" value="1"/>
</dbReference>
<dbReference type="PANTHER" id="PTHR43481:SF4">
    <property type="entry name" value="GLYCEROL-1-PHOSPHATE PHOSPHOHYDROLASE 1-RELATED"/>
    <property type="match status" value="1"/>
</dbReference>
<gene>
    <name evidence="1" type="primary">GPP1</name>
    <name evidence="1" type="ORF">Q9L58_007386</name>
</gene>
<dbReference type="InterPro" id="IPR051806">
    <property type="entry name" value="HAD-like_SPP"/>
</dbReference>
<evidence type="ECO:0000313" key="1">
    <source>
        <dbReference type="EMBL" id="KAL0633717.1"/>
    </source>
</evidence>
<organism evidence="1 2">
    <name type="scientific">Discina gigas</name>
    <dbReference type="NCBI Taxonomy" id="1032678"/>
    <lineage>
        <taxon>Eukaryota</taxon>
        <taxon>Fungi</taxon>
        <taxon>Dikarya</taxon>
        <taxon>Ascomycota</taxon>
        <taxon>Pezizomycotina</taxon>
        <taxon>Pezizomycetes</taxon>
        <taxon>Pezizales</taxon>
        <taxon>Discinaceae</taxon>
        <taxon>Discina</taxon>
    </lineage>
</organism>
<dbReference type="PANTHER" id="PTHR43481">
    <property type="entry name" value="FRUCTOSE-1-PHOSPHATE PHOSPHATASE"/>
    <property type="match status" value="1"/>
</dbReference>
<protein>
    <submittedName>
        <fullName evidence="1">DL-glycerol-3-phosphatase</fullName>
    </submittedName>
</protein>
<dbReference type="SFLD" id="SFLDG01135">
    <property type="entry name" value="C1.5.6:_HAD__Beta-PGM__Phospha"/>
    <property type="match status" value="1"/>
</dbReference>
<dbReference type="SUPFAM" id="SSF56784">
    <property type="entry name" value="HAD-like"/>
    <property type="match status" value="1"/>
</dbReference>
<comment type="caution">
    <text evidence="1">The sequence shown here is derived from an EMBL/GenBank/DDBJ whole genome shotgun (WGS) entry which is preliminary data.</text>
</comment>
<dbReference type="NCBIfam" id="TIGR01509">
    <property type="entry name" value="HAD-SF-IA-v3"/>
    <property type="match status" value="1"/>
</dbReference>